<sequence>MASKVYDPRGVVGEVKPKNVVIQNQKALGDIGNLVNIPTGKDIARKAEVVVITSLEEDEKSCRPHPQSVPSSQQFGVVIARLQLLSVQRLHPKKYGYIQIDLPLGANPLHRTEPSTGSSSAYGTRPLSPSVVLIRSVHVQIRNNVCLHSYLDKLSVH</sequence>
<name>A0A8S9QVX5_BRACR</name>
<protein>
    <submittedName>
        <fullName evidence="1">Uncharacterized protein</fullName>
    </submittedName>
</protein>
<organism evidence="1 2">
    <name type="scientific">Brassica cretica</name>
    <name type="common">Mustard</name>
    <dbReference type="NCBI Taxonomy" id="69181"/>
    <lineage>
        <taxon>Eukaryota</taxon>
        <taxon>Viridiplantae</taxon>
        <taxon>Streptophyta</taxon>
        <taxon>Embryophyta</taxon>
        <taxon>Tracheophyta</taxon>
        <taxon>Spermatophyta</taxon>
        <taxon>Magnoliopsida</taxon>
        <taxon>eudicotyledons</taxon>
        <taxon>Gunneridae</taxon>
        <taxon>Pentapetalae</taxon>
        <taxon>rosids</taxon>
        <taxon>malvids</taxon>
        <taxon>Brassicales</taxon>
        <taxon>Brassicaceae</taxon>
        <taxon>Brassiceae</taxon>
        <taxon>Brassica</taxon>
    </lineage>
</organism>
<evidence type="ECO:0000313" key="1">
    <source>
        <dbReference type="EMBL" id="KAF3552871.1"/>
    </source>
</evidence>
<evidence type="ECO:0000313" key="2">
    <source>
        <dbReference type="Proteomes" id="UP000712600"/>
    </source>
</evidence>
<gene>
    <name evidence="1" type="ORF">F2Q69_00014221</name>
</gene>
<dbReference type="EMBL" id="QGKX02000996">
    <property type="protein sequence ID" value="KAF3552871.1"/>
    <property type="molecule type" value="Genomic_DNA"/>
</dbReference>
<proteinExistence type="predicted"/>
<comment type="caution">
    <text evidence="1">The sequence shown here is derived from an EMBL/GenBank/DDBJ whole genome shotgun (WGS) entry which is preliminary data.</text>
</comment>
<dbReference type="Proteomes" id="UP000712600">
    <property type="component" value="Unassembled WGS sequence"/>
</dbReference>
<dbReference type="AlphaFoldDB" id="A0A8S9QVX5"/>
<accession>A0A8S9QVX5</accession>
<reference evidence="1" key="1">
    <citation type="submission" date="2019-12" db="EMBL/GenBank/DDBJ databases">
        <title>Genome sequencing and annotation of Brassica cretica.</title>
        <authorList>
            <person name="Studholme D.J."/>
            <person name="Sarris P."/>
        </authorList>
    </citation>
    <scope>NUCLEOTIDE SEQUENCE</scope>
    <source>
        <strain evidence="1">PFS-109/04</strain>
        <tissue evidence="1">Leaf</tissue>
    </source>
</reference>